<evidence type="ECO:0000256" key="3">
    <source>
        <dbReference type="ARBA" id="ARBA00022490"/>
    </source>
</evidence>
<comment type="function">
    <text evidence="7">Catalyzes the GTP-dependent phosphorylation of 5-hydroxy-L-lysine.</text>
</comment>
<dbReference type="Proteomes" id="UP001178507">
    <property type="component" value="Unassembled WGS sequence"/>
</dbReference>
<comment type="subcellular location">
    <subcellularLocation>
        <location evidence="1">Cytoplasm</location>
    </subcellularLocation>
</comment>
<evidence type="ECO:0000256" key="2">
    <source>
        <dbReference type="ARBA" id="ARBA00006219"/>
    </source>
</evidence>
<keyword evidence="5" id="KW-0418">Kinase</keyword>
<evidence type="ECO:0000259" key="10">
    <source>
        <dbReference type="Pfam" id="PF01636"/>
    </source>
</evidence>
<proteinExistence type="inferred from homology"/>
<protein>
    <recommendedName>
        <fullName evidence="9">Hydroxylysine kinase</fullName>
        <ecNumber evidence="8">2.7.1.81</ecNumber>
    </recommendedName>
</protein>
<evidence type="ECO:0000256" key="5">
    <source>
        <dbReference type="ARBA" id="ARBA00022777"/>
    </source>
</evidence>
<comment type="caution">
    <text evidence="11">The sequence shown here is derived from an EMBL/GenBank/DDBJ whole genome shotgun (WGS) entry which is preliminary data.</text>
</comment>
<evidence type="ECO:0000256" key="9">
    <source>
        <dbReference type="ARBA" id="ARBA00040505"/>
    </source>
</evidence>
<feature type="domain" description="Aminoglycoside phosphotransferase" evidence="10">
    <location>
        <begin position="31"/>
        <end position="256"/>
    </location>
</feature>
<evidence type="ECO:0000256" key="8">
    <source>
        <dbReference type="ARBA" id="ARBA00038873"/>
    </source>
</evidence>
<evidence type="ECO:0000256" key="1">
    <source>
        <dbReference type="ARBA" id="ARBA00004496"/>
    </source>
</evidence>
<keyword evidence="4" id="KW-0808">Transferase</keyword>
<dbReference type="Pfam" id="PF01636">
    <property type="entry name" value="APH"/>
    <property type="match status" value="1"/>
</dbReference>
<dbReference type="GO" id="GO:0005737">
    <property type="term" value="C:cytoplasm"/>
    <property type="evidence" value="ECO:0007669"/>
    <property type="project" value="UniProtKB-SubCell"/>
</dbReference>
<gene>
    <name evidence="11" type="ORF">EVOR1521_LOCUS27558</name>
</gene>
<dbReference type="Gene3D" id="3.90.1200.10">
    <property type="match status" value="1"/>
</dbReference>
<sequence length="334" mass="37448">MVEGRPALEPLVAQLPELLPSFGLPGTDFTWKELPSFDDRNLLVSVEGRKYVLKAHNTLLPSGSHGRLQAQDRLIQHLQKQALPVPDVLENLGAPSHVRVLSYLEGEVLKTEAPKSLPFLQSVGKWVAKVATSLQTYEDEAMNWTWDWDMKRLPEVVRTKLSFMSDQRRLLAARLCEEYAAHLTPEVVAQLPHSVLHADLNDTNLLFAGEEIVGIIDFGDSIYSCRIFEPAITAGYFSLGQANPLQVLREVLRGYLQQVPWDLSNEEVMAYFHAARGRVLLSVAFAAENSFLEPDNEYLAHTAEPGWRVLEALEDTEKALPELLDVASAVRSER</sequence>
<comment type="similarity">
    <text evidence="2">Belongs to the aminoglycoside phosphotransferase family.</text>
</comment>
<reference evidence="11" key="1">
    <citation type="submission" date="2023-08" db="EMBL/GenBank/DDBJ databases">
        <authorList>
            <person name="Chen Y."/>
            <person name="Shah S."/>
            <person name="Dougan E. K."/>
            <person name="Thang M."/>
            <person name="Chan C."/>
        </authorList>
    </citation>
    <scope>NUCLEOTIDE SEQUENCE</scope>
</reference>
<dbReference type="InterPro" id="IPR050249">
    <property type="entry name" value="Pseudomonas-type_ThrB"/>
</dbReference>
<organism evidence="11 12">
    <name type="scientific">Effrenium voratum</name>
    <dbReference type="NCBI Taxonomy" id="2562239"/>
    <lineage>
        <taxon>Eukaryota</taxon>
        <taxon>Sar</taxon>
        <taxon>Alveolata</taxon>
        <taxon>Dinophyceae</taxon>
        <taxon>Suessiales</taxon>
        <taxon>Symbiodiniaceae</taxon>
        <taxon>Effrenium</taxon>
    </lineage>
</organism>
<evidence type="ECO:0000256" key="4">
    <source>
        <dbReference type="ARBA" id="ARBA00022679"/>
    </source>
</evidence>
<keyword evidence="3" id="KW-0963">Cytoplasm</keyword>
<evidence type="ECO:0000256" key="6">
    <source>
        <dbReference type="ARBA" id="ARBA00036820"/>
    </source>
</evidence>
<name>A0AA36JHX1_9DINO</name>
<dbReference type="PANTHER" id="PTHR21064">
    <property type="entry name" value="AMINOGLYCOSIDE PHOSPHOTRANSFERASE DOMAIN-CONTAINING PROTEIN-RELATED"/>
    <property type="match status" value="1"/>
</dbReference>
<dbReference type="InterPro" id="IPR011009">
    <property type="entry name" value="Kinase-like_dom_sf"/>
</dbReference>
<dbReference type="PANTHER" id="PTHR21064:SF1">
    <property type="entry name" value="HYDROXYLYSINE KINASE"/>
    <property type="match status" value="1"/>
</dbReference>
<evidence type="ECO:0000256" key="7">
    <source>
        <dbReference type="ARBA" id="ARBA00037368"/>
    </source>
</evidence>
<dbReference type="EC" id="2.7.1.81" evidence="8"/>
<evidence type="ECO:0000313" key="11">
    <source>
        <dbReference type="EMBL" id="CAJ1405313.1"/>
    </source>
</evidence>
<dbReference type="AlphaFoldDB" id="A0AA36JHX1"/>
<evidence type="ECO:0000313" key="12">
    <source>
        <dbReference type="Proteomes" id="UP001178507"/>
    </source>
</evidence>
<dbReference type="SUPFAM" id="SSF56112">
    <property type="entry name" value="Protein kinase-like (PK-like)"/>
    <property type="match status" value="1"/>
</dbReference>
<dbReference type="EMBL" id="CAUJNA010003579">
    <property type="protein sequence ID" value="CAJ1405313.1"/>
    <property type="molecule type" value="Genomic_DNA"/>
</dbReference>
<dbReference type="InterPro" id="IPR002575">
    <property type="entry name" value="Aminoglycoside_PTrfase"/>
</dbReference>
<dbReference type="GO" id="GO:0047992">
    <property type="term" value="F:hydroxylysine kinase activity"/>
    <property type="evidence" value="ECO:0007669"/>
    <property type="project" value="UniProtKB-EC"/>
</dbReference>
<accession>A0AA36JHX1</accession>
<comment type="catalytic activity">
    <reaction evidence="6">
        <text>(5R)-5-hydroxy-L-lysine + GTP = (5R)-5-phosphooxy-L-lysine + GDP + H(+)</text>
        <dbReference type="Rhea" id="RHEA:19049"/>
        <dbReference type="ChEBI" id="CHEBI:15378"/>
        <dbReference type="ChEBI" id="CHEBI:37565"/>
        <dbReference type="ChEBI" id="CHEBI:57882"/>
        <dbReference type="ChEBI" id="CHEBI:58189"/>
        <dbReference type="ChEBI" id="CHEBI:58357"/>
        <dbReference type="EC" id="2.7.1.81"/>
    </reaction>
</comment>
<keyword evidence="12" id="KW-1185">Reference proteome</keyword>